<dbReference type="GO" id="GO:0006874">
    <property type="term" value="P:intracellular calcium ion homeostasis"/>
    <property type="evidence" value="ECO:0007669"/>
    <property type="project" value="TreeGrafter"/>
</dbReference>
<gene>
    <name evidence="6" type="ORF">NP493_165g00017</name>
</gene>
<dbReference type="PANTHER" id="PTHR11245:SF6">
    <property type="entry name" value="DUF19 DOMAIN-CONTAINING PROTEIN"/>
    <property type="match status" value="1"/>
</dbReference>
<evidence type="ECO:0000256" key="3">
    <source>
        <dbReference type="ARBA" id="ARBA00022702"/>
    </source>
</evidence>
<proteinExistence type="inferred from homology"/>
<evidence type="ECO:0000256" key="2">
    <source>
        <dbReference type="ARBA" id="ARBA00011748"/>
    </source>
</evidence>
<feature type="chain" id="PRO_5042121627" description="Stanniocalcin" evidence="5">
    <location>
        <begin position="30"/>
        <end position="202"/>
    </location>
</feature>
<dbReference type="GO" id="GO:0005615">
    <property type="term" value="C:extracellular space"/>
    <property type="evidence" value="ECO:0007669"/>
    <property type="project" value="TreeGrafter"/>
</dbReference>
<dbReference type="AlphaFoldDB" id="A0AAD9UFI3"/>
<name>A0AAD9UFI3_RIDPI</name>
<accession>A0AAD9UFI3</accession>
<evidence type="ECO:0008006" key="8">
    <source>
        <dbReference type="Google" id="ProtNLM"/>
    </source>
</evidence>
<reference evidence="6" key="1">
    <citation type="journal article" date="2023" name="Mol. Biol. Evol.">
        <title>Third-Generation Sequencing Reveals the Adaptive Role of the Epigenome in Three Deep-Sea Polychaetes.</title>
        <authorList>
            <person name="Perez M."/>
            <person name="Aroh O."/>
            <person name="Sun Y."/>
            <person name="Lan Y."/>
            <person name="Juniper S.K."/>
            <person name="Young C.R."/>
            <person name="Angers B."/>
            <person name="Qian P.Y."/>
        </authorList>
    </citation>
    <scope>NUCLEOTIDE SEQUENCE</scope>
    <source>
        <strain evidence="6">R07B-5</strain>
    </source>
</reference>
<comment type="caution">
    <text evidence="6">The sequence shown here is derived from an EMBL/GenBank/DDBJ whole genome shotgun (WGS) entry which is preliminary data.</text>
</comment>
<dbReference type="GO" id="GO:0005179">
    <property type="term" value="F:hormone activity"/>
    <property type="evidence" value="ECO:0007669"/>
    <property type="project" value="UniProtKB-KW"/>
</dbReference>
<keyword evidence="5" id="KW-0732">Signal</keyword>
<dbReference type="Proteomes" id="UP001209878">
    <property type="component" value="Unassembled WGS sequence"/>
</dbReference>
<comment type="subunit">
    <text evidence="2">Homodimer; disulfide-linked.</text>
</comment>
<feature type="signal peptide" evidence="5">
    <location>
        <begin position="1"/>
        <end position="29"/>
    </location>
</feature>
<organism evidence="6 7">
    <name type="scientific">Ridgeia piscesae</name>
    <name type="common">Tubeworm</name>
    <dbReference type="NCBI Taxonomy" id="27915"/>
    <lineage>
        <taxon>Eukaryota</taxon>
        <taxon>Metazoa</taxon>
        <taxon>Spiralia</taxon>
        <taxon>Lophotrochozoa</taxon>
        <taxon>Annelida</taxon>
        <taxon>Polychaeta</taxon>
        <taxon>Sedentaria</taxon>
        <taxon>Canalipalpata</taxon>
        <taxon>Sabellida</taxon>
        <taxon>Siboglinidae</taxon>
        <taxon>Ridgeia</taxon>
    </lineage>
</organism>
<evidence type="ECO:0000313" key="7">
    <source>
        <dbReference type="Proteomes" id="UP001209878"/>
    </source>
</evidence>
<dbReference type="InterPro" id="IPR004978">
    <property type="entry name" value="Stanniocalcin"/>
</dbReference>
<dbReference type="EMBL" id="JAODUO010000165">
    <property type="protein sequence ID" value="KAK2187429.1"/>
    <property type="molecule type" value="Genomic_DNA"/>
</dbReference>
<protein>
    <recommendedName>
        <fullName evidence="8">Stanniocalcin</fullName>
    </recommendedName>
</protein>
<evidence type="ECO:0000256" key="1">
    <source>
        <dbReference type="ARBA" id="ARBA00008693"/>
    </source>
</evidence>
<sequence>MTHTCLSVRVVLHISVLTTLLSAVAISQASSSIECLDLAERGECDFYKCLEKTHRCGHTGYALGYGFRYCDRFTVHFHRLTSEGQRWMSAVRKCLMKELLEYYMTAADKTCGTIKTFAFLSHPPCYVKSGPGFCSIITDPRNYDALYRGYQLKDFVGDDWKVVWRQVQQTAFRCGGQMAQGFVDTLHGYYASAVQGWYSMFA</sequence>
<keyword evidence="3" id="KW-0372">Hormone</keyword>
<evidence type="ECO:0000256" key="5">
    <source>
        <dbReference type="SAM" id="SignalP"/>
    </source>
</evidence>
<evidence type="ECO:0000313" key="6">
    <source>
        <dbReference type="EMBL" id="KAK2187429.1"/>
    </source>
</evidence>
<comment type="similarity">
    <text evidence="1">Belongs to the stanniocalcin family.</text>
</comment>
<evidence type="ECO:0000256" key="4">
    <source>
        <dbReference type="ARBA" id="ARBA00023157"/>
    </source>
</evidence>
<keyword evidence="7" id="KW-1185">Reference proteome</keyword>
<dbReference type="PANTHER" id="PTHR11245">
    <property type="entry name" value="STANNIOCALCIN"/>
    <property type="match status" value="1"/>
</dbReference>
<keyword evidence="4" id="KW-1015">Disulfide bond</keyword>